<dbReference type="EMBL" id="CAJOBA010048738">
    <property type="protein sequence ID" value="CAF4215897.1"/>
    <property type="molecule type" value="Genomic_DNA"/>
</dbReference>
<dbReference type="Proteomes" id="UP000677228">
    <property type="component" value="Unassembled WGS sequence"/>
</dbReference>
<evidence type="ECO:0000313" key="3">
    <source>
        <dbReference type="EMBL" id="CAF1412197.1"/>
    </source>
</evidence>
<dbReference type="InterPro" id="IPR046906">
    <property type="entry name" value="Mab-21_HhH/H2TH-like"/>
</dbReference>
<dbReference type="Gene3D" id="1.10.1410.40">
    <property type="match status" value="1"/>
</dbReference>
<accession>A0A8S2FBL0</accession>
<protein>
    <recommendedName>
        <fullName evidence="2">Mab-21-like HhH/H2TH-like domain-containing protein</fullName>
    </recommendedName>
</protein>
<sequence length="338" mass="40266">METHIKSYVITKTIVLWMCEENNFDEIFSNIKDEQQIAIELTKYYIDYTKAKLKCRVCQHYFIDDMNLFDDYEPSVLENMYEILTNNVHLPRIQEKSETIKLQPRKFLDLFKELLSEMVEAFRAMETKSDLKGIDIADIYRSLHFFNNNIQHYWPTIKQILLFDDSLMNYLFENKSSLINLSIQLCNTMMYYRYLNELRTYGLTKTLMTGVPKNRGPLCGEELFESSALSNVNQKMKSECILDITLSKAATYYYTVVFDELWRQVLPYMIDDVTILLVVGITMLKFIFDVDKKYRRRHPWRSKFIIPLMRIFEIICALFIRKHKQKLILHSFSSLACS</sequence>
<dbReference type="Pfam" id="PF20266">
    <property type="entry name" value="Mab-21_C"/>
    <property type="match status" value="1"/>
</dbReference>
<dbReference type="AlphaFoldDB" id="A0A8S2FBL0"/>
<dbReference type="Proteomes" id="UP000682733">
    <property type="component" value="Unassembled WGS sequence"/>
</dbReference>
<comment type="caution">
    <text evidence="3">The sequence shown here is derived from an EMBL/GenBank/DDBJ whole genome shotgun (WGS) entry which is preliminary data.</text>
</comment>
<name>A0A8S2FBL0_9BILA</name>
<evidence type="ECO:0000313" key="5">
    <source>
        <dbReference type="Proteomes" id="UP000677228"/>
    </source>
</evidence>
<dbReference type="EMBL" id="CAJNOK010026988">
    <property type="protein sequence ID" value="CAF1412197.1"/>
    <property type="molecule type" value="Genomic_DNA"/>
</dbReference>
<gene>
    <name evidence="3" type="ORF">OVA965_LOCUS33407</name>
    <name evidence="4" type="ORF">TMI583_LOCUS34298</name>
</gene>
<keyword evidence="1" id="KW-0812">Transmembrane</keyword>
<organism evidence="3 5">
    <name type="scientific">Didymodactylos carnosus</name>
    <dbReference type="NCBI Taxonomy" id="1234261"/>
    <lineage>
        <taxon>Eukaryota</taxon>
        <taxon>Metazoa</taxon>
        <taxon>Spiralia</taxon>
        <taxon>Gnathifera</taxon>
        <taxon>Rotifera</taxon>
        <taxon>Eurotatoria</taxon>
        <taxon>Bdelloidea</taxon>
        <taxon>Philodinida</taxon>
        <taxon>Philodinidae</taxon>
        <taxon>Didymodactylos</taxon>
    </lineage>
</organism>
<feature type="transmembrane region" description="Helical" evidence="1">
    <location>
        <begin position="268"/>
        <end position="288"/>
    </location>
</feature>
<evidence type="ECO:0000313" key="4">
    <source>
        <dbReference type="EMBL" id="CAF4215897.1"/>
    </source>
</evidence>
<feature type="domain" description="Mab-21-like HhH/H2TH-like" evidence="2">
    <location>
        <begin position="4"/>
        <end position="84"/>
    </location>
</feature>
<reference evidence="3" key="1">
    <citation type="submission" date="2021-02" db="EMBL/GenBank/DDBJ databases">
        <authorList>
            <person name="Nowell W R."/>
        </authorList>
    </citation>
    <scope>NUCLEOTIDE SEQUENCE</scope>
</reference>
<keyword evidence="1" id="KW-0472">Membrane</keyword>
<evidence type="ECO:0000259" key="2">
    <source>
        <dbReference type="Pfam" id="PF20266"/>
    </source>
</evidence>
<evidence type="ECO:0000256" key="1">
    <source>
        <dbReference type="SAM" id="Phobius"/>
    </source>
</evidence>
<proteinExistence type="predicted"/>
<keyword evidence="1" id="KW-1133">Transmembrane helix</keyword>